<accession>A0A8S9ZJ46</accession>
<dbReference type="AlphaFoldDB" id="A0A8S9ZJ46"/>
<keyword evidence="2" id="KW-0719">Serine esterase</keyword>
<keyword evidence="4" id="KW-0732">Signal</keyword>
<dbReference type="Pfam" id="PF00135">
    <property type="entry name" value="COesterase"/>
    <property type="match status" value="1"/>
</dbReference>
<comment type="similarity">
    <text evidence="1 4">Belongs to the type-B carboxylesterase/lipase family.</text>
</comment>
<evidence type="ECO:0000313" key="6">
    <source>
        <dbReference type="EMBL" id="KAF7633300.1"/>
    </source>
</evidence>
<name>A0A8S9ZJ46_9BILA</name>
<evidence type="ECO:0000256" key="2">
    <source>
        <dbReference type="ARBA" id="ARBA00022487"/>
    </source>
</evidence>
<dbReference type="InterPro" id="IPR050309">
    <property type="entry name" value="Type-B_Carboxylest/Lipase"/>
</dbReference>
<feature type="signal peptide" evidence="4">
    <location>
        <begin position="1"/>
        <end position="23"/>
    </location>
</feature>
<protein>
    <recommendedName>
        <fullName evidence="4">Carboxylic ester hydrolase</fullName>
        <ecNumber evidence="4">3.1.1.-</ecNumber>
    </recommendedName>
</protein>
<dbReference type="SUPFAM" id="SSF53474">
    <property type="entry name" value="alpha/beta-Hydrolases"/>
    <property type="match status" value="1"/>
</dbReference>
<evidence type="ECO:0000256" key="4">
    <source>
        <dbReference type="RuleBase" id="RU361235"/>
    </source>
</evidence>
<dbReference type="InterPro" id="IPR019826">
    <property type="entry name" value="Carboxylesterase_B_AS"/>
</dbReference>
<dbReference type="EMBL" id="JABEBT010000079">
    <property type="protein sequence ID" value="KAF7633300.1"/>
    <property type="molecule type" value="Genomic_DNA"/>
</dbReference>
<keyword evidence="7" id="KW-1185">Reference proteome</keyword>
<evidence type="ECO:0000259" key="5">
    <source>
        <dbReference type="Pfam" id="PF00135"/>
    </source>
</evidence>
<sequence>MSSLIKLLFIIYLFNIIDLFSQAINCTTQKQNNSESTVIACTENGLVRGAKGLNFPNVITFKGIPYASPPIGPLRWKEPQPSLNWNGILNATNYSEKCAQTDYNELVSFVGKALINTSIGKTTNLSAVLVFIHGGAFSIGAAEMTDGEALANKGIIFVSIQYRLGPLGFLAHPALAKENPKIHGNYGLLDQLFAIKWVKNNIINFGGDPERITVGGHSAGAISAYMLANTPLSSNLFNAIICESGGIFYPGDPQKDRNWTDIYSIKEAENVGTLHFSSILGSNNVTAQQLRDLPVEKIFERKWFKTQGFLWHPVLDGYVFERPIKQTIEQGLQNQVYMLMGLNNDEFGASPLNNITLEQYKQNATITFGKLSDEYFQLYPASDDKSASEQTEYFWILNNNLFEGICLDKRQRAQTTIVNNELREHSNILQYLWAQLWLKTNKKSLYQYKWTHSLPNTESTLGSFHGAEISYFENSLYMFPQIKMNESEHNLADKMSSYIVNFVNNYNPNGNKLPIWTNQLEGQKTVMSIGNSFGPIPLAKSQQDKKIEFIQKVIENNN</sequence>
<dbReference type="EC" id="3.1.1.-" evidence="4"/>
<dbReference type="InterPro" id="IPR029058">
    <property type="entry name" value="AB_hydrolase_fold"/>
</dbReference>
<dbReference type="PANTHER" id="PTHR11559">
    <property type="entry name" value="CARBOXYLESTERASE"/>
    <property type="match status" value="1"/>
</dbReference>
<keyword evidence="3 4" id="KW-0378">Hydrolase</keyword>
<dbReference type="InterPro" id="IPR002018">
    <property type="entry name" value="CarbesteraseB"/>
</dbReference>
<organism evidence="6 7">
    <name type="scientific">Meloidogyne graminicola</name>
    <dbReference type="NCBI Taxonomy" id="189291"/>
    <lineage>
        <taxon>Eukaryota</taxon>
        <taxon>Metazoa</taxon>
        <taxon>Ecdysozoa</taxon>
        <taxon>Nematoda</taxon>
        <taxon>Chromadorea</taxon>
        <taxon>Rhabditida</taxon>
        <taxon>Tylenchina</taxon>
        <taxon>Tylenchomorpha</taxon>
        <taxon>Tylenchoidea</taxon>
        <taxon>Meloidogynidae</taxon>
        <taxon>Meloidogyninae</taxon>
        <taxon>Meloidogyne</taxon>
    </lineage>
</organism>
<reference evidence="6" key="1">
    <citation type="journal article" date="2020" name="Ecol. Evol.">
        <title>Genome structure and content of the rice root-knot nematode (Meloidogyne graminicola).</title>
        <authorList>
            <person name="Phan N.T."/>
            <person name="Danchin E.G.J."/>
            <person name="Klopp C."/>
            <person name="Perfus-Barbeoch L."/>
            <person name="Kozlowski D.K."/>
            <person name="Koutsovoulos G.D."/>
            <person name="Lopez-Roques C."/>
            <person name="Bouchez O."/>
            <person name="Zahm M."/>
            <person name="Besnard G."/>
            <person name="Bellafiore S."/>
        </authorList>
    </citation>
    <scope>NUCLEOTIDE SEQUENCE</scope>
    <source>
        <strain evidence="6">VN-18</strain>
    </source>
</reference>
<dbReference type="OrthoDB" id="8191300at2759"/>
<feature type="chain" id="PRO_5035963734" description="Carboxylic ester hydrolase" evidence="4">
    <location>
        <begin position="24"/>
        <end position="558"/>
    </location>
</feature>
<proteinExistence type="inferred from homology"/>
<dbReference type="GO" id="GO:0052689">
    <property type="term" value="F:carboxylic ester hydrolase activity"/>
    <property type="evidence" value="ECO:0007669"/>
    <property type="project" value="UniProtKB-KW"/>
</dbReference>
<comment type="caution">
    <text evidence="6">The sequence shown here is derived from an EMBL/GenBank/DDBJ whole genome shotgun (WGS) entry which is preliminary data.</text>
</comment>
<gene>
    <name evidence="6" type="ORF">Mgra_00007278</name>
</gene>
<feature type="domain" description="Carboxylesterase type B" evidence="5">
    <location>
        <begin position="41"/>
        <end position="534"/>
    </location>
</feature>
<dbReference type="PROSITE" id="PS00122">
    <property type="entry name" value="CARBOXYLESTERASE_B_1"/>
    <property type="match status" value="1"/>
</dbReference>
<dbReference type="Gene3D" id="3.40.50.1820">
    <property type="entry name" value="alpha/beta hydrolase"/>
    <property type="match status" value="1"/>
</dbReference>
<evidence type="ECO:0000313" key="7">
    <source>
        <dbReference type="Proteomes" id="UP000605970"/>
    </source>
</evidence>
<dbReference type="Proteomes" id="UP000605970">
    <property type="component" value="Unassembled WGS sequence"/>
</dbReference>
<evidence type="ECO:0000256" key="3">
    <source>
        <dbReference type="ARBA" id="ARBA00022801"/>
    </source>
</evidence>
<evidence type="ECO:0000256" key="1">
    <source>
        <dbReference type="ARBA" id="ARBA00005964"/>
    </source>
</evidence>